<dbReference type="Pfam" id="PF00005">
    <property type="entry name" value="ABC_tran"/>
    <property type="match status" value="1"/>
</dbReference>
<keyword evidence="4" id="KW-0677">Repeat</keyword>
<dbReference type="PANTHER" id="PTHR43790">
    <property type="entry name" value="CARBOHYDRATE TRANSPORT ATP-BINDING PROTEIN MG119-RELATED"/>
    <property type="match status" value="1"/>
</dbReference>
<dbReference type="Gene3D" id="3.40.50.300">
    <property type="entry name" value="P-loop containing nucleotide triphosphate hydrolases"/>
    <property type="match status" value="1"/>
</dbReference>
<keyword evidence="8" id="KW-0472">Membrane</keyword>
<dbReference type="GO" id="GO:0016887">
    <property type="term" value="F:ATP hydrolysis activity"/>
    <property type="evidence" value="ECO:0007669"/>
    <property type="project" value="InterPro"/>
</dbReference>
<evidence type="ECO:0000256" key="9">
    <source>
        <dbReference type="SAM" id="MobiDB-lite"/>
    </source>
</evidence>
<evidence type="ECO:0000256" key="3">
    <source>
        <dbReference type="ARBA" id="ARBA00022597"/>
    </source>
</evidence>
<dbReference type="InterPro" id="IPR003439">
    <property type="entry name" value="ABC_transporter-like_ATP-bd"/>
</dbReference>
<gene>
    <name evidence="11" type="ORF">WI38_02075</name>
</gene>
<proteinExistence type="predicted"/>
<dbReference type="Proteomes" id="UP000065521">
    <property type="component" value="Unassembled WGS sequence"/>
</dbReference>
<keyword evidence="7" id="KW-1278">Translocase</keyword>
<keyword evidence="5" id="KW-0547">Nucleotide-binding</keyword>
<evidence type="ECO:0000256" key="1">
    <source>
        <dbReference type="ARBA" id="ARBA00022448"/>
    </source>
</evidence>
<keyword evidence="6" id="KW-0067">ATP-binding</keyword>
<dbReference type="InterPro" id="IPR036661">
    <property type="entry name" value="Luciferase-like_sf"/>
</dbReference>
<protein>
    <recommendedName>
        <fullName evidence="10">ABC transporter domain-containing protein</fullName>
    </recommendedName>
</protein>
<dbReference type="InterPro" id="IPR027417">
    <property type="entry name" value="P-loop_NTPase"/>
</dbReference>
<keyword evidence="2" id="KW-1003">Cell membrane</keyword>
<evidence type="ECO:0000256" key="5">
    <source>
        <dbReference type="ARBA" id="ARBA00022741"/>
    </source>
</evidence>
<sequence length="159" mass="16135">MTATANEIAGAMRAGRSHRSASPPVRSAAGIAKRFDATVALSASNLSIDAGEPVALMGENGAGKSTFVKILSGVLRPDGGTPTLRGSRVHCGAGGYNEMAPTLPGGRDDFIALVLPELRLRGLFRSDDSGSTLRDHFGLPGPAARRTLTVPGASAVAAA</sequence>
<evidence type="ECO:0000256" key="6">
    <source>
        <dbReference type="ARBA" id="ARBA00022840"/>
    </source>
</evidence>
<evidence type="ECO:0000256" key="8">
    <source>
        <dbReference type="ARBA" id="ARBA00023136"/>
    </source>
</evidence>
<accession>A0A102JYR0</accession>
<evidence type="ECO:0000256" key="4">
    <source>
        <dbReference type="ARBA" id="ARBA00022737"/>
    </source>
</evidence>
<dbReference type="SUPFAM" id="SSF51679">
    <property type="entry name" value="Bacterial luciferase-like"/>
    <property type="match status" value="1"/>
</dbReference>
<dbReference type="SUPFAM" id="SSF52540">
    <property type="entry name" value="P-loop containing nucleoside triphosphate hydrolases"/>
    <property type="match status" value="1"/>
</dbReference>
<dbReference type="EMBL" id="LOTN01000084">
    <property type="protein sequence ID" value="KUZ79863.1"/>
    <property type="molecule type" value="Genomic_DNA"/>
</dbReference>
<dbReference type="GO" id="GO:0016705">
    <property type="term" value="F:oxidoreductase activity, acting on paired donors, with incorporation or reduction of molecular oxygen"/>
    <property type="evidence" value="ECO:0007669"/>
    <property type="project" value="InterPro"/>
</dbReference>
<dbReference type="GO" id="GO:0005524">
    <property type="term" value="F:ATP binding"/>
    <property type="evidence" value="ECO:0007669"/>
    <property type="project" value="UniProtKB-KW"/>
</dbReference>
<keyword evidence="1" id="KW-0813">Transport</keyword>
<name>A0A102JYR0_9BURK</name>
<dbReference type="AlphaFoldDB" id="A0A102JYR0"/>
<evidence type="ECO:0000256" key="7">
    <source>
        <dbReference type="ARBA" id="ARBA00022967"/>
    </source>
</evidence>
<evidence type="ECO:0000313" key="11">
    <source>
        <dbReference type="EMBL" id="KUZ79863.1"/>
    </source>
</evidence>
<feature type="domain" description="ABC transporter" evidence="10">
    <location>
        <begin position="43"/>
        <end position="89"/>
    </location>
</feature>
<evidence type="ECO:0000313" key="12">
    <source>
        <dbReference type="Proteomes" id="UP000065521"/>
    </source>
</evidence>
<reference evidence="11 12" key="1">
    <citation type="submission" date="2015-11" db="EMBL/GenBank/DDBJ databases">
        <title>Expanding the genomic diversity of Burkholderia species for the development of highly accurate diagnostics.</title>
        <authorList>
            <person name="Sahl J."/>
            <person name="Keim P."/>
            <person name="Wagner D."/>
        </authorList>
    </citation>
    <scope>NUCLEOTIDE SEQUENCE [LARGE SCALE GENOMIC DNA]</scope>
    <source>
        <strain evidence="11 12">RF32-BP4</strain>
    </source>
</reference>
<organism evidence="11 12">
    <name type="scientific">Burkholderia ubonensis</name>
    <dbReference type="NCBI Taxonomy" id="101571"/>
    <lineage>
        <taxon>Bacteria</taxon>
        <taxon>Pseudomonadati</taxon>
        <taxon>Pseudomonadota</taxon>
        <taxon>Betaproteobacteria</taxon>
        <taxon>Burkholderiales</taxon>
        <taxon>Burkholderiaceae</taxon>
        <taxon>Burkholderia</taxon>
        <taxon>Burkholderia cepacia complex</taxon>
    </lineage>
</organism>
<dbReference type="InterPro" id="IPR050107">
    <property type="entry name" value="ABC_carbohydrate_import_ATPase"/>
</dbReference>
<keyword evidence="3" id="KW-0762">Sugar transport</keyword>
<comment type="caution">
    <text evidence="11">The sequence shown here is derived from an EMBL/GenBank/DDBJ whole genome shotgun (WGS) entry which is preliminary data.</text>
</comment>
<dbReference type="PANTHER" id="PTHR43790:SF3">
    <property type="entry name" value="D-ALLOSE IMPORT ATP-BINDING PROTEIN ALSA-RELATED"/>
    <property type="match status" value="1"/>
</dbReference>
<feature type="region of interest" description="Disordered" evidence="9">
    <location>
        <begin position="1"/>
        <end position="25"/>
    </location>
</feature>
<evidence type="ECO:0000256" key="2">
    <source>
        <dbReference type="ARBA" id="ARBA00022475"/>
    </source>
</evidence>
<evidence type="ECO:0000259" key="10">
    <source>
        <dbReference type="Pfam" id="PF00005"/>
    </source>
</evidence>